<comment type="caution">
    <text evidence="1">The sequence shown here is derived from an EMBL/GenBank/DDBJ whole genome shotgun (WGS) entry which is preliminary data.</text>
</comment>
<keyword evidence="2" id="KW-1185">Reference proteome</keyword>
<name>A0ABQ1VS40_9BACL</name>
<gene>
    <name evidence="1" type="ORF">GCM10010913_08070</name>
</gene>
<evidence type="ECO:0000313" key="2">
    <source>
        <dbReference type="Proteomes" id="UP000608420"/>
    </source>
</evidence>
<dbReference type="Proteomes" id="UP000608420">
    <property type="component" value="Unassembled WGS sequence"/>
</dbReference>
<dbReference type="EMBL" id="BMIW01000004">
    <property type="protein sequence ID" value="GGF89030.1"/>
    <property type="molecule type" value="Genomic_DNA"/>
</dbReference>
<evidence type="ECO:0000313" key="1">
    <source>
        <dbReference type="EMBL" id="GGF89030.1"/>
    </source>
</evidence>
<dbReference type="RefSeq" id="WP_120463226.1">
    <property type="nucleotide sequence ID" value="NZ_BMIW01000004.1"/>
</dbReference>
<proteinExistence type="predicted"/>
<accession>A0ABQ1VS40</accession>
<sequence>MRGIESGQVNGFVIDHGEGVEADMHSDELSDKEFLKFQKKMIRAEKWLNRLEKITAWLDRVQHWAEERASKSK</sequence>
<organism evidence="1 2">
    <name type="scientific">Paenibacillus aceti</name>
    <dbReference type="NCBI Taxonomy" id="1820010"/>
    <lineage>
        <taxon>Bacteria</taxon>
        <taxon>Bacillati</taxon>
        <taxon>Bacillota</taxon>
        <taxon>Bacilli</taxon>
        <taxon>Bacillales</taxon>
        <taxon>Paenibacillaceae</taxon>
        <taxon>Paenibacillus</taxon>
    </lineage>
</organism>
<protein>
    <submittedName>
        <fullName evidence="1">Uncharacterized protein</fullName>
    </submittedName>
</protein>
<reference evidence="2" key="1">
    <citation type="journal article" date="2019" name="Int. J. Syst. Evol. Microbiol.">
        <title>The Global Catalogue of Microorganisms (GCM) 10K type strain sequencing project: providing services to taxonomists for standard genome sequencing and annotation.</title>
        <authorList>
            <consortium name="The Broad Institute Genomics Platform"/>
            <consortium name="The Broad Institute Genome Sequencing Center for Infectious Disease"/>
            <person name="Wu L."/>
            <person name="Ma J."/>
        </authorList>
    </citation>
    <scope>NUCLEOTIDE SEQUENCE [LARGE SCALE GENOMIC DNA]</scope>
    <source>
        <strain evidence="2">CGMCC 1.15420</strain>
    </source>
</reference>